<dbReference type="InterPro" id="IPR001841">
    <property type="entry name" value="Znf_RING"/>
</dbReference>
<keyword evidence="2" id="KW-0175">Coiled coil</keyword>
<comment type="caution">
    <text evidence="5">The sequence shown here is derived from an EMBL/GenBank/DDBJ whole genome shotgun (WGS) entry which is preliminary data.</text>
</comment>
<dbReference type="InterPro" id="IPR042448">
    <property type="entry name" value="CCNB1IP1"/>
</dbReference>
<evidence type="ECO:0000313" key="5">
    <source>
        <dbReference type="EMBL" id="KAG9245058.1"/>
    </source>
</evidence>
<dbReference type="AlphaFoldDB" id="A0A9P7Z538"/>
<keyword evidence="1" id="KW-0863">Zinc-finger</keyword>
<feature type="compositionally biased region" description="Polar residues" evidence="3">
    <location>
        <begin position="368"/>
        <end position="377"/>
    </location>
</feature>
<accession>A0A9P7Z538</accession>
<evidence type="ECO:0000256" key="1">
    <source>
        <dbReference type="PROSITE-ProRule" id="PRU00175"/>
    </source>
</evidence>
<name>A0A9P7Z538_9HELO</name>
<sequence length="377" mass="41818">MEHTLRCNSLECRRELKDHAVVTTCSHIFCVDCSNREQLSGRADGQRPICPACDMHLMNPDDVVITNLNPTEDYKTSVLSGLSPNVIMECGGRALSFWAYQTTQEIVYQAHMSKKLTNKCTTLSTHMDRVIHDANAEVTTLRTQLSNMAAEQDAIKRKHHELLQAYREKQRQAQQAQEMYDRSKRKDMLDQMEHAASDAADNTVEESLRANRYGAGNNDQSQVPMQPPRFQAQQPRAMQHPSLAATALNSRMVSPVRRPINEQSNWAGFSSQGTQNNSQNAPVETPSTHRQRLVTTNINPTPRVGLPNISMHSTTPVHRNNATCRSPLANINGNIGFAGYGMSAGLKVSNPNDVGSTVLPRPVGRSRGLSSSSKFTP</sequence>
<feature type="region of interest" description="Disordered" evidence="3">
    <location>
        <begin position="356"/>
        <end position="377"/>
    </location>
</feature>
<feature type="domain" description="RING-type" evidence="4">
    <location>
        <begin position="12"/>
        <end position="54"/>
    </location>
</feature>
<dbReference type="Proteomes" id="UP000887226">
    <property type="component" value="Unassembled WGS sequence"/>
</dbReference>
<dbReference type="OrthoDB" id="441210at2759"/>
<organism evidence="5 6">
    <name type="scientific">Calycina marina</name>
    <dbReference type="NCBI Taxonomy" id="1763456"/>
    <lineage>
        <taxon>Eukaryota</taxon>
        <taxon>Fungi</taxon>
        <taxon>Dikarya</taxon>
        <taxon>Ascomycota</taxon>
        <taxon>Pezizomycotina</taxon>
        <taxon>Leotiomycetes</taxon>
        <taxon>Helotiales</taxon>
        <taxon>Pezizellaceae</taxon>
        <taxon>Calycina</taxon>
    </lineage>
</organism>
<dbReference type="PANTHER" id="PTHR14305">
    <property type="entry name" value="E3 UBIQUITIN-PROTEIN LIGASE CCNB1IP1"/>
    <property type="match status" value="1"/>
</dbReference>
<evidence type="ECO:0000256" key="3">
    <source>
        <dbReference type="SAM" id="MobiDB-lite"/>
    </source>
</evidence>
<dbReference type="GO" id="GO:0061630">
    <property type="term" value="F:ubiquitin protein ligase activity"/>
    <property type="evidence" value="ECO:0007669"/>
    <property type="project" value="InterPro"/>
</dbReference>
<keyword evidence="6" id="KW-1185">Reference proteome</keyword>
<evidence type="ECO:0000313" key="6">
    <source>
        <dbReference type="Proteomes" id="UP000887226"/>
    </source>
</evidence>
<feature type="region of interest" description="Disordered" evidence="3">
    <location>
        <begin position="265"/>
        <end position="290"/>
    </location>
</feature>
<evidence type="ECO:0000256" key="2">
    <source>
        <dbReference type="SAM" id="Coils"/>
    </source>
</evidence>
<protein>
    <submittedName>
        <fullName evidence="5">Cyclin B1 interacting protein-like protein 1</fullName>
    </submittedName>
</protein>
<reference evidence="5" key="1">
    <citation type="journal article" date="2021" name="IMA Fungus">
        <title>Genomic characterization of three marine fungi, including Emericellopsis atlantica sp. nov. with signatures of a generalist lifestyle and marine biomass degradation.</title>
        <authorList>
            <person name="Hagestad O.C."/>
            <person name="Hou L."/>
            <person name="Andersen J.H."/>
            <person name="Hansen E.H."/>
            <person name="Altermark B."/>
            <person name="Li C."/>
            <person name="Kuhnert E."/>
            <person name="Cox R.J."/>
            <person name="Crous P.W."/>
            <person name="Spatafora J.W."/>
            <person name="Lail K."/>
            <person name="Amirebrahimi M."/>
            <person name="Lipzen A."/>
            <person name="Pangilinan J."/>
            <person name="Andreopoulos W."/>
            <person name="Hayes R.D."/>
            <person name="Ng V."/>
            <person name="Grigoriev I.V."/>
            <person name="Jackson S.A."/>
            <person name="Sutton T.D.S."/>
            <person name="Dobson A.D.W."/>
            <person name="Rama T."/>
        </authorList>
    </citation>
    <scope>NUCLEOTIDE SEQUENCE</scope>
    <source>
        <strain evidence="5">TRa3180A</strain>
    </source>
</reference>
<proteinExistence type="predicted"/>
<dbReference type="PROSITE" id="PS50089">
    <property type="entry name" value="ZF_RING_2"/>
    <property type="match status" value="1"/>
</dbReference>
<keyword evidence="1" id="KW-0479">Metal-binding</keyword>
<evidence type="ECO:0000259" key="4">
    <source>
        <dbReference type="PROSITE" id="PS50089"/>
    </source>
</evidence>
<dbReference type="GO" id="GO:0000795">
    <property type="term" value="C:synaptonemal complex"/>
    <property type="evidence" value="ECO:0007669"/>
    <property type="project" value="InterPro"/>
</dbReference>
<dbReference type="GO" id="GO:0008270">
    <property type="term" value="F:zinc ion binding"/>
    <property type="evidence" value="ECO:0007669"/>
    <property type="project" value="UniProtKB-KW"/>
</dbReference>
<dbReference type="GO" id="GO:0007131">
    <property type="term" value="P:reciprocal meiotic recombination"/>
    <property type="evidence" value="ECO:0007669"/>
    <property type="project" value="InterPro"/>
</dbReference>
<dbReference type="PANTHER" id="PTHR14305:SF0">
    <property type="entry name" value="E3 UBIQUITIN-PROTEIN LIGASE CCNB1IP1"/>
    <property type="match status" value="1"/>
</dbReference>
<keyword evidence="1" id="KW-0862">Zinc</keyword>
<dbReference type="EMBL" id="MU253867">
    <property type="protein sequence ID" value="KAG9245058.1"/>
    <property type="molecule type" value="Genomic_DNA"/>
</dbReference>
<gene>
    <name evidence="5" type="ORF">BJ878DRAFT_37772</name>
</gene>
<dbReference type="Pfam" id="PF14634">
    <property type="entry name" value="zf-RING_5"/>
    <property type="match status" value="1"/>
</dbReference>
<feature type="coiled-coil region" evidence="2">
    <location>
        <begin position="131"/>
        <end position="186"/>
    </location>
</feature>
<dbReference type="SUPFAM" id="SSF57850">
    <property type="entry name" value="RING/U-box"/>
    <property type="match status" value="1"/>
</dbReference>